<dbReference type="EMBL" id="ML996691">
    <property type="protein sequence ID" value="KAF2402494.1"/>
    <property type="molecule type" value="Genomic_DNA"/>
</dbReference>
<gene>
    <name evidence="2" type="ORF">EJ06DRAFT_341968</name>
</gene>
<accession>A0A6G1I2T1</accession>
<name>A0A6G1I2T1_9PEZI</name>
<evidence type="ECO:0000313" key="3">
    <source>
        <dbReference type="Proteomes" id="UP000799640"/>
    </source>
</evidence>
<reference evidence="2" key="1">
    <citation type="journal article" date="2020" name="Stud. Mycol.">
        <title>101 Dothideomycetes genomes: a test case for predicting lifestyles and emergence of pathogens.</title>
        <authorList>
            <person name="Haridas S."/>
            <person name="Albert R."/>
            <person name="Binder M."/>
            <person name="Bloem J."/>
            <person name="Labutti K."/>
            <person name="Salamov A."/>
            <person name="Andreopoulos B."/>
            <person name="Baker S."/>
            <person name="Barry K."/>
            <person name="Bills G."/>
            <person name="Bluhm B."/>
            <person name="Cannon C."/>
            <person name="Castanera R."/>
            <person name="Culley D."/>
            <person name="Daum C."/>
            <person name="Ezra D."/>
            <person name="Gonzalez J."/>
            <person name="Henrissat B."/>
            <person name="Kuo A."/>
            <person name="Liang C."/>
            <person name="Lipzen A."/>
            <person name="Lutzoni F."/>
            <person name="Magnuson J."/>
            <person name="Mondo S."/>
            <person name="Nolan M."/>
            <person name="Ohm R."/>
            <person name="Pangilinan J."/>
            <person name="Park H.-J."/>
            <person name="Ramirez L."/>
            <person name="Alfaro M."/>
            <person name="Sun H."/>
            <person name="Tritt A."/>
            <person name="Yoshinaga Y."/>
            <person name="Zwiers L.-H."/>
            <person name="Turgeon B."/>
            <person name="Goodwin S."/>
            <person name="Spatafora J."/>
            <person name="Crous P."/>
            <person name="Grigoriev I."/>
        </authorList>
    </citation>
    <scope>NUCLEOTIDE SEQUENCE</scope>
    <source>
        <strain evidence="2">CBS 262.69</strain>
    </source>
</reference>
<organism evidence="2 3">
    <name type="scientific">Trichodelitschia bisporula</name>
    <dbReference type="NCBI Taxonomy" id="703511"/>
    <lineage>
        <taxon>Eukaryota</taxon>
        <taxon>Fungi</taxon>
        <taxon>Dikarya</taxon>
        <taxon>Ascomycota</taxon>
        <taxon>Pezizomycotina</taxon>
        <taxon>Dothideomycetes</taxon>
        <taxon>Dothideomycetes incertae sedis</taxon>
        <taxon>Phaeotrichales</taxon>
        <taxon>Phaeotrichaceae</taxon>
        <taxon>Trichodelitschia</taxon>
    </lineage>
</organism>
<evidence type="ECO:0000256" key="1">
    <source>
        <dbReference type="SAM" id="MobiDB-lite"/>
    </source>
</evidence>
<proteinExistence type="predicted"/>
<dbReference type="Proteomes" id="UP000799640">
    <property type="component" value="Unassembled WGS sequence"/>
</dbReference>
<sequence>MIIHLVTHSTVSTAPVTPDHQPKSQIPQQSLQHHRTFQKPEGSNPIPTPCNYPKRKSIPDAHSPHAYPAVPKMIQPGFEPGTTCEHSQRSAC</sequence>
<evidence type="ECO:0000313" key="2">
    <source>
        <dbReference type="EMBL" id="KAF2402494.1"/>
    </source>
</evidence>
<keyword evidence="3" id="KW-1185">Reference proteome</keyword>
<feature type="region of interest" description="Disordered" evidence="1">
    <location>
        <begin position="1"/>
        <end position="92"/>
    </location>
</feature>
<protein>
    <submittedName>
        <fullName evidence="2">Uncharacterized protein</fullName>
    </submittedName>
</protein>
<dbReference type="AlphaFoldDB" id="A0A6G1I2T1"/>